<geneLocation type="plasmid" evidence="2 3">
    <name>unnamed1</name>
</geneLocation>
<dbReference type="KEGG" id="haad:MW046_14940"/>
<proteinExistence type="predicted"/>
<organism evidence="2 3">
    <name type="scientific">Halocatena salina</name>
    <dbReference type="NCBI Taxonomy" id="2934340"/>
    <lineage>
        <taxon>Archaea</taxon>
        <taxon>Methanobacteriati</taxon>
        <taxon>Methanobacteriota</taxon>
        <taxon>Stenosarchaea group</taxon>
        <taxon>Halobacteria</taxon>
        <taxon>Halobacteriales</taxon>
        <taxon>Natronomonadaceae</taxon>
        <taxon>Halocatena</taxon>
    </lineage>
</organism>
<dbReference type="AlphaFoldDB" id="A0A8U0A5J2"/>
<keyword evidence="1" id="KW-0472">Membrane</keyword>
<reference evidence="2" key="1">
    <citation type="submission" date="2022-04" db="EMBL/GenBank/DDBJ databases">
        <title>Halocatena sp. nov., isolated from a salt lake.</title>
        <authorList>
            <person name="Cui H.-L."/>
        </authorList>
    </citation>
    <scope>NUCLEOTIDE SEQUENCE</scope>
    <source>
        <strain evidence="2">AD-1</strain>
        <plasmid evidence="2">unnamed1</plasmid>
    </source>
</reference>
<dbReference type="RefSeq" id="WP_247994958.1">
    <property type="nucleotide sequence ID" value="NZ_CP096020.1"/>
</dbReference>
<feature type="transmembrane region" description="Helical" evidence="1">
    <location>
        <begin position="36"/>
        <end position="61"/>
    </location>
</feature>
<keyword evidence="1" id="KW-0812">Transmembrane</keyword>
<name>A0A8U0A5J2_9EURY</name>
<feature type="transmembrane region" description="Helical" evidence="1">
    <location>
        <begin position="6"/>
        <end position="29"/>
    </location>
</feature>
<evidence type="ECO:0000256" key="1">
    <source>
        <dbReference type="SAM" id="Phobius"/>
    </source>
</evidence>
<dbReference type="EMBL" id="CP096020">
    <property type="protein sequence ID" value="UPM44304.1"/>
    <property type="molecule type" value="Genomic_DNA"/>
</dbReference>
<protein>
    <submittedName>
        <fullName evidence="2">Uncharacterized protein</fullName>
    </submittedName>
</protein>
<sequence>MGLAQSISRVVLGIDVLFLLLLGFSFLYVEPGTGSYVVALLTLLPTVLTLMMSVTVLYTGWDPV</sequence>
<evidence type="ECO:0000313" key="3">
    <source>
        <dbReference type="Proteomes" id="UP000831768"/>
    </source>
</evidence>
<dbReference type="GeneID" id="71929369"/>
<keyword evidence="2" id="KW-0614">Plasmid</keyword>
<gene>
    <name evidence="2" type="ORF">MW046_14940</name>
</gene>
<keyword evidence="3" id="KW-1185">Reference proteome</keyword>
<keyword evidence="1" id="KW-1133">Transmembrane helix</keyword>
<evidence type="ECO:0000313" key="2">
    <source>
        <dbReference type="EMBL" id="UPM44304.1"/>
    </source>
</evidence>
<dbReference type="Proteomes" id="UP000831768">
    <property type="component" value="Plasmid unnamed1"/>
</dbReference>
<accession>A0A8U0A5J2</accession>